<dbReference type="InterPro" id="IPR013320">
    <property type="entry name" value="ConA-like_dom_sf"/>
</dbReference>
<reference evidence="2 3" key="1">
    <citation type="submission" date="2024-09" db="EMBL/GenBank/DDBJ databases">
        <authorList>
            <person name="Sun Q."/>
            <person name="Mori K."/>
        </authorList>
    </citation>
    <scope>NUCLEOTIDE SEQUENCE [LARGE SCALE GENOMIC DNA]</scope>
    <source>
        <strain evidence="2 3">CGMCC 1.15906</strain>
    </source>
</reference>
<name>A0ABV6QRV4_9ACTN</name>
<protein>
    <submittedName>
        <fullName evidence="2">Glycoside hydrolase family 16 protein</fullName>
    </submittedName>
</protein>
<proteinExistence type="predicted"/>
<dbReference type="CDD" id="cd00413">
    <property type="entry name" value="Glyco_hydrolase_16"/>
    <property type="match status" value="1"/>
</dbReference>
<keyword evidence="3" id="KW-1185">Reference proteome</keyword>
<gene>
    <name evidence="2" type="ORF">ACFFGN_20450</name>
</gene>
<dbReference type="SUPFAM" id="SSF49899">
    <property type="entry name" value="Concanavalin A-like lectins/glucanases"/>
    <property type="match status" value="1"/>
</dbReference>
<feature type="domain" description="GH16" evidence="1">
    <location>
        <begin position="1"/>
        <end position="201"/>
    </location>
</feature>
<sequence>MTRDHFDTLNHGVWKCEFTCPTIAGGTAQFNLQPGIQPNQAGSWSKVGYKPARYTKGRFTIRFKLTERPKDQAVWWGLALWNDGPAADGSQFSEICFGYTTNQSFTNTQLRFESAHRGHDVSLKVDTGVDLYDGRYHTGTLEYGPDYAAFYLDDKLLKVINDESFIPSDPLELVIGPRLVTGSAPLQKKFTQTVDWVKIDA</sequence>
<evidence type="ECO:0000313" key="3">
    <source>
        <dbReference type="Proteomes" id="UP001589890"/>
    </source>
</evidence>
<organism evidence="2 3">
    <name type="scientific">Kribbella deserti</name>
    <dbReference type="NCBI Taxonomy" id="1926257"/>
    <lineage>
        <taxon>Bacteria</taxon>
        <taxon>Bacillati</taxon>
        <taxon>Actinomycetota</taxon>
        <taxon>Actinomycetes</taxon>
        <taxon>Propionibacteriales</taxon>
        <taxon>Kribbellaceae</taxon>
        <taxon>Kribbella</taxon>
    </lineage>
</organism>
<dbReference type="PROSITE" id="PS51762">
    <property type="entry name" value="GH16_2"/>
    <property type="match status" value="1"/>
</dbReference>
<dbReference type="GO" id="GO:0016787">
    <property type="term" value="F:hydrolase activity"/>
    <property type="evidence" value="ECO:0007669"/>
    <property type="project" value="UniProtKB-KW"/>
</dbReference>
<dbReference type="Gene3D" id="2.60.120.200">
    <property type="match status" value="1"/>
</dbReference>
<comment type="caution">
    <text evidence="2">The sequence shown here is derived from an EMBL/GenBank/DDBJ whole genome shotgun (WGS) entry which is preliminary data.</text>
</comment>
<dbReference type="Proteomes" id="UP001589890">
    <property type="component" value="Unassembled WGS sequence"/>
</dbReference>
<dbReference type="InterPro" id="IPR000757">
    <property type="entry name" value="Beta-glucanase-like"/>
</dbReference>
<evidence type="ECO:0000259" key="1">
    <source>
        <dbReference type="PROSITE" id="PS51762"/>
    </source>
</evidence>
<evidence type="ECO:0000313" key="2">
    <source>
        <dbReference type="EMBL" id="MFC0626462.1"/>
    </source>
</evidence>
<dbReference type="EMBL" id="JBHLTC010000026">
    <property type="protein sequence ID" value="MFC0626462.1"/>
    <property type="molecule type" value="Genomic_DNA"/>
</dbReference>
<dbReference type="RefSeq" id="WP_380050019.1">
    <property type="nucleotide sequence ID" value="NZ_JBHLTC010000026.1"/>
</dbReference>
<keyword evidence="2" id="KW-0378">Hydrolase</keyword>
<accession>A0ABV6QRV4</accession>